<dbReference type="SUPFAM" id="SSF57603">
    <property type="entry name" value="FnI-like domain"/>
    <property type="match status" value="3"/>
</dbReference>
<evidence type="ECO:0000313" key="3">
    <source>
        <dbReference type="Proteomes" id="UP001159427"/>
    </source>
</evidence>
<dbReference type="SMART" id="SM00214">
    <property type="entry name" value="VWC"/>
    <property type="match status" value="3"/>
</dbReference>
<dbReference type="PROSITE" id="PS50184">
    <property type="entry name" value="VWFC_2"/>
    <property type="match status" value="3"/>
</dbReference>
<name>A0ABN8LSY4_9CNID</name>
<dbReference type="Pfam" id="PF23334">
    <property type="entry name" value="VWC2L_2nd"/>
    <property type="match status" value="1"/>
</dbReference>
<reference evidence="2 3" key="1">
    <citation type="submission" date="2022-05" db="EMBL/GenBank/DDBJ databases">
        <authorList>
            <consortium name="Genoscope - CEA"/>
            <person name="William W."/>
        </authorList>
    </citation>
    <scope>NUCLEOTIDE SEQUENCE [LARGE SCALE GENOMIC DNA]</scope>
</reference>
<protein>
    <recommendedName>
        <fullName evidence="1">VWFC domain-containing protein</fullName>
    </recommendedName>
</protein>
<feature type="domain" description="VWFC" evidence="1">
    <location>
        <begin position="187"/>
        <end position="250"/>
    </location>
</feature>
<sequence length="565" mass="63321">METTLNVFSRSMRLGSVLYGVALFSFATFCACNVLKTTPRVVTDTPKQCSFKDVKKDVGENWNPFLRPQGYFRCIRCTCKLAKDGSLAIIDCTRCVKLTKEGQHPEEGKKNCKSENVTRKHGTVWAVAAMGSVPLRKNQCTECSCTDGFVTCSVRSCPVLSCKKQRNGTHSCCPVCEGDLQTTRDPAGCKTMGRYYGNLEKWFPLLSPKNDLCVSCVCKNTSVVCQRPTCPTLSCVSPVRKPGACCDTCPVVQFWVLMERKLRISKQKHFKAALEILPGYQTCKVQLRVGLDAKMNTEANSPTKKPAKRGRKIFGGFITEIFRVRKSSRNAGSISKSRVGRKATPESGCLLPDNQRVPSNYSYHPNVVPFGITYCILCVCIPPNIDCSPVHCPSNYSCAQPVTVPGKCCKECKGTNTTMKPAVRRYCQGKHWRVYEYKMIQRRNQNLRTEIRVHFAFVDGERNFVEIHSLVANTTNKTVTVTNTTKRNFDQINQNSNYIHLGKIREVQIVKLRDNEKRPCHHSHGCVHTVRKIADRLRGRVSNCVSRGPPDILKMLESTPTEPGT</sequence>
<organism evidence="2 3">
    <name type="scientific">Porites evermanni</name>
    <dbReference type="NCBI Taxonomy" id="104178"/>
    <lineage>
        <taxon>Eukaryota</taxon>
        <taxon>Metazoa</taxon>
        <taxon>Cnidaria</taxon>
        <taxon>Anthozoa</taxon>
        <taxon>Hexacorallia</taxon>
        <taxon>Scleractinia</taxon>
        <taxon>Fungiina</taxon>
        <taxon>Poritidae</taxon>
        <taxon>Porites</taxon>
    </lineage>
</organism>
<feature type="domain" description="VWFC" evidence="1">
    <location>
        <begin position="347"/>
        <end position="413"/>
    </location>
</feature>
<dbReference type="InterPro" id="IPR001007">
    <property type="entry name" value="VWF_dom"/>
</dbReference>
<dbReference type="PANTHER" id="PTHR46303">
    <property type="entry name" value="VWFC DOMAIN-CONTAINING PROTEIN"/>
    <property type="match status" value="1"/>
</dbReference>
<dbReference type="Proteomes" id="UP001159427">
    <property type="component" value="Unassembled WGS sequence"/>
</dbReference>
<comment type="caution">
    <text evidence="2">The sequence shown here is derived from an EMBL/GenBank/DDBJ whole genome shotgun (WGS) entry which is preliminary data.</text>
</comment>
<evidence type="ECO:0000259" key="1">
    <source>
        <dbReference type="PROSITE" id="PS50184"/>
    </source>
</evidence>
<feature type="domain" description="VWFC" evidence="1">
    <location>
        <begin position="110"/>
        <end position="177"/>
    </location>
</feature>
<dbReference type="Gene3D" id="6.20.200.20">
    <property type="match status" value="3"/>
</dbReference>
<evidence type="ECO:0000313" key="2">
    <source>
        <dbReference type="EMBL" id="CAH3019148.1"/>
    </source>
</evidence>
<dbReference type="PROSITE" id="PS01208">
    <property type="entry name" value="VWFC_1"/>
    <property type="match status" value="1"/>
</dbReference>
<keyword evidence="3" id="KW-1185">Reference proteome</keyword>
<proteinExistence type="predicted"/>
<dbReference type="Pfam" id="PF00093">
    <property type="entry name" value="VWC"/>
    <property type="match status" value="1"/>
</dbReference>
<accession>A0ABN8LSY4</accession>
<dbReference type="PANTHER" id="PTHR46303:SF1">
    <property type="entry name" value="VWFC DOMAIN-CONTAINING PROTEIN"/>
    <property type="match status" value="1"/>
</dbReference>
<gene>
    <name evidence="2" type="ORF">PEVE_00001288</name>
</gene>
<dbReference type="InterPro" id="IPR045717">
    <property type="entry name" value="CHRDL1/2"/>
</dbReference>
<dbReference type="EMBL" id="CALNXI010000107">
    <property type="protein sequence ID" value="CAH3019148.1"/>
    <property type="molecule type" value="Genomic_DNA"/>
</dbReference>